<dbReference type="Pfam" id="PF02300">
    <property type="entry name" value="Fumarate_red_C"/>
    <property type="match status" value="1"/>
</dbReference>
<evidence type="ECO:0000313" key="6">
    <source>
        <dbReference type="Proteomes" id="UP000238296"/>
    </source>
</evidence>
<evidence type="ECO:0000313" key="5">
    <source>
        <dbReference type="EMBL" id="PQM45592.1"/>
    </source>
</evidence>
<protein>
    <submittedName>
        <fullName evidence="5">Fumarate reductase subunit C</fullName>
    </submittedName>
</protein>
<keyword evidence="3" id="KW-1133">Transmembrane helix</keyword>
<dbReference type="Proteomes" id="UP000238296">
    <property type="component" value="Unassembled WGS sequence"/>
</dbReference>
<dbReference type="SUPFAM" id="SSF81343">
    <property type="entry name" value="Fumarate reductase respiratory complex transmembrane subunits"/>
    <property type="match status" value="1"/>
</dbReference>
<evidence type="ECO:0000256" key="2">
    <source>
        <dbReference type="ARBA" id="ARBA00022692"/>
    </source>
</evidence>
<dbReference type="Gene3D" id="1.20.1300.10">
    <property type="entry name" value="Fumarate reductase/succinate dehydrogenase, transmembrane subunit"/>
    <property type="match status" value="1"/>
</dbReference>
<organism evidence="5 6">
    <name type="scientific">Mycobacterium talmoniae</name>
    <dbReference type="NCBI Taxonomy" id="1858794"/>
    <lineage>
        <taxon>Bacteria</taxon>
        <taxon>Bacillati</taxon>
        <taxon>Actinomycetota</taxon>
        <taxon>Actinomycetes</taxon>
        <taxon>Mycobacteriales</taxon>
        <taxon>Mycobacteriaceae</taxon>
        <taxon>Mycobacterium</taxon>
    </lineage>
</organism>
<dbReference type="InterPro" id="IPR034804">
    <property type="entry name" value="SQR/QFR_C/D"/>
</dbReference>
<dbReference type="GO" id="GO:0016020">
    <property type="term" value="C:membrane"/>
    <property type="evidence" value="ECO:0007669"/>
    <property type="project" value="InterPro"/>
</dbReference>
<reference evidence="5 6" key="1">
    <citation type="journal article" date="2017" name="Int. J. Syst. Evol. Microbiol.">
        <title>Mycobacterium talmoniae sp. nov., a slowly growing mycobacterium isolated from human respiratory samples.</title>
        <authorList>
            <person name="Davidson R.M."/>
            <person name="DeGroote M.A."/>
            <person name="Marola J.L."/>
            <person name="Buss S."/>
            <person name="Jones V."/>
            <person name="McNeil M.R."/>
            <person name="Freifeld A.G."/>
            <person name="Elaine Epperson L."/>
            <person name="Hasan N.A."/>
            <person name="Jackson M."/>
            <person name="Iwen P.C."/>
            <person name="Salfinger M."/>
            <person name="Strong M."/>
        </authorList>
    </citation>
    <scope>NUCLEOTIDE SEQUENCE [LARGE SCALE GENOMIC DNA]</scope>
    <source>
        <strain evidence="5 6">ATCC BAA-2683</strain>
    </source>
</reference>
<accession>A0A2S8BFZ9</accession>
<evidence type="ECO:0000256" key="1">
    <source>
        <dbReference type="ARBA" id="ARBA00022475"/>
    </source>
</evidence>
<gene>
    <name evidence="5" type="primary">frdC_2</name>
    <name evidence="5" type="ORF">C1Y40_04239</name>
</gene>
<sequence>MTTAARPYRQPVPRFWWAGRRSYLLFMLREISSVFVAWFVVFLLALVHAIGAGPEPTGASWTSAPSRVWLR</sequence>
<proteinExistence type="predicted"/>
<name>A0A2S8BFZ9_9MYCO</name>
<dbReference type="AlphaFoldDB" id="A0A2S8BFZ9"/>
<evidence type="ECO:0000256" key="4">
    <source>
        <dbReference type="ARBA" id="ARBA00023136"/>
    </source>
</evidence>
<evidence type="ECO:0000256" key="3">
    <source>
        <dbReference type="ARBA" id="ARBA00022989"/>
    </source>
</evidence>
<keyword evidence="4" id="KW-0472">Membrane</keyword>
<comment type="caution">
    <text evidence="5">The sequence shown here is derived from an EMBL/GenBank/DDBJ whole genome shotgun (WGS) entry which is preliminary data.</text>
</comment>
<keyword evidence="1" id="KW-1003">Cell membrane</keyword>
<dbReference type="EMBL" id="PPEA01000612">
    <property type="protein sequence ID" value="PQM45592.1"/>
    <property type="molecule type" value="Genomic_DNA"/>
</dbReference>
<dbReference type="InterPro" id="IPR003510">
    <property type="entry name" value="Fumarate_red_C"/>
</dbReference>
<keyword evidence="2" id="KW-0812">Transmembrane</keyword>